<dbReference type="Proteomes" id="UP001139286">
    <property type="component" value="Unassembled WGS sequence"/>
</dbReference>
<organism evidence="3 4">
    <name type="scientific">Neotamlana sargassicola</name>
    <dbReference type="NCBI Taxonomy" id="2883125"/>
    <lineage>
        <taxon>Bacteria</taxon>
        <taxon>Pseudomonadati</taxon>
        <taxon>Bacteroidota</taxon>
        <taxon>Flavobacteriia</taxon>
        <taxon>Flavobacteriales</taxon>
        <taxon>Flavobacteriaceae</taxon>
        <taxon>Neotamlana</taxon>
    </lineage>
</organism>
<proteinExistence type="predicted"/>
<keyword evidence="4" id="KW-1185">Reference proteome</keyword>
<keyword evidence="2" id="KW-0732">Signal</keyword>
<name>A0A9X1L798_9FLAO</name>
<feature type="non-terminal residue" evidence="3">
    <location>
        <position position="768"/>
    </location>
</feature>
<reference evidence="3" key="1">
    <citation type="submission" date="2021-10" db="EMBL/GenBank/DDBJ databases">
        <title>Tamlana sargassums sp. nov., and Tamlana laminarinivorans sp. nov., two new bacteria isolated from the brown alga.</title>
        <authorList>
            <person name="Li J."/>
        </authorList>
    </citation>
    <scope>NUCLEOTIDE SEQUENCE</scope>
    <source>
        <strain evidence="3">62-3</strain>
    </source>
</reference>
<dbReference type="EMBL" id="JAJAPX010000003">
    <property type="protein sequence ID" value="MCB4808641.1"/>
    <property type="molecule type" value="Genomic_DNA"/>
</dbReference>
<dbReference type="AlphaFoldDB" id="A0A9X1L798"/>
<feature type="chain" id="PRO_5040888151" evidence="2">
    <location>
        <begin position="24"/>
        <end position="768"/>
    </location>
</feature>
<dbReference type="Pfam" id="PF17963">
    <property type="entry name" value="Big_9"/>
    <property type="match status" value="1"/>
</dbReference>
<dbReference type="RefSeq" id="WP_226696038.1">
    <property type="nucleotide sequence ID" value="NZ_JAJAPX010000003.1"/>
</dbReference>
<gene>
    <name evidence="3" type="ORF">LG651_10285</name>
</gene>
<protein>
    <submittedName>
        <fullName evidence="3">Ig-like domain-containing protein</fullName>
    </submittedName>
</protein>
<feature type="region of interest" description="Disordered" evidence="1">
    <location>
        <begin position="526"/>
        <end position="545"/>
    </location>
</feature>
<feature type="signal peptide" evidence="2">
    <location>
        <begin position="1"/>
        <end position="23"/>
    </location>
</feature>
<comment type="caution">
    <text evidence="3">The sequence shown here is derived from an EMBL/GenBank/DDBJ whole genome shotgun (WGS) entry which is preliminary data.</text>
</comment>
<evidence type="ECO:0000256" key="2">
    <source>
        <dbReference type="SAM" id="SignalP"/>
    </source>
</evidence>
<sequence length="768" mass="81259">MKNNYYCVSLLKSFKVFSFLAFAVLINGLHAQAPSIQTGVTFQWSDTQVNNLNPATIESVTINGTLYNTFVVPTTYDIAIGTSNHNVNQLIENGVTKPINSSLPGWDALALDAFQDKNLNHYFAANPNGANICGDYTAALNTTVQRQTLSYGVPIPSNDGGVLAVTERGGNNCFYVEVYGTPVGGGPEQKLGQTFVVNNGNHYGRVFLPPVAGSDYWRSGRANNNGQTIAIALFYLNDLAPTGSSITRIEFIGATNDHGDGKFFLLQKYAVDQQVIECLDETYNGDLNVLNNEPANSTYTLISGPSNAGQSFTLNSDGTYTYEPTPGFIGDVTFTYELCLPAPNTSVCDTGSVTLSYVDLPPEPTYEIDCSGGDDNFTLTVTSPLNSSTDPNQYEYSVDGINFQTSPVFSGLTEGTYTVTVKSTYTTCIRTAASNAELINDSEAPTGTAPTGETGINLCSSDAQTSYSFNSATVATNYSDNCSTSLTVNLTDTLLSGNNCGWTLTYTYEVVDSSGNKIEDQTIIYSGSDQTSPTGSAPSGQTGINSCSADAETNAPFNATTIASNYSDNCTNVSVSLTNTEITGDDCSWTLTYTYDVLDECGNKLEDETITHSGGNQTPLSFITEASNLTVECDGDNSADLINWVTNYGGATVANSCTTITWSDNFSDLDIDCGNAGSGEVTFTATDACGNSVSTTATFTVEDTTAPTIDTIASDLTVECDGSGNTTELNNWLNSNGGAAASDACSANITWSNDYNAISDECGQTGTA</sequence>
<evidence type="ECO:0000313" key="3">
    <source>
        <dbReference type="EMBL" id="MCB4808641.1"/>
    </source>
</evidence>
<accession>A0A9X1L798</accession>
<evidence type="ECO:0000256" key="1">
    <source>
        <dbReference type="SAM" id="MobiDB-lite"/>
    </source>
</evidence>
<evidence type="ECO:0000313" key="4">
    <source>
        <dbReference type="Proteomes" id="UP001139286"/>
    </source>
</evidence>